<dbReference type="GO" id="GO:0019028">
    <property type="term" value="C:viral capsid"/>
    <property type="evidence" value="ECO:0007669"/>
    <property type="project" value="UniProtKB-KW"/>
</dbReference>
<reference evidence="1" key="1">
    <citation type="submission" date="2020-09" db="EMBL/GenBank/DDBJ databases">
        <title>Leviviricetes taxonomy.</title>
        <authorList>
            <person name="Stockdale S.R."/>
            <person name="Callanan J."/>
            <person name="Adriaenssens E.M."/>
            <person name="Kuhn J.H."/>
            <person name="Rumnieks J."/>
            <person name="Shkoporov A."/>
            <person name="Draper L.A."/>
            <person name="Ross P."/>
            <person name="Hill C."/>
        </authorList>
    </citation>
    <scope>NUCLEOTIDE SEQUENCE</scope>
</reference>
<sequence>MSVTLDGSVNGGAQTGFTGPTYTLTVTKDNKQTDGYVSAVGGTQVGVRTHAISDPFMIRVSIPETYRLVAGVPSNGILPPQPKNTTRVRLTKGVLPLAGQASQMMEIDCMIKIPAGADAADAPNIRAALSLFIGQIGEISSGLGDTLVQGNI</sequence>
<proteinExistence type="predicted"/>
<evidence type="ECO:0000313" key="2">
    <source>
        <dbReference type="Proteomes" id="UP000677392"/>
    </source>
</evidence>
<organism evidence="1 2">
    <name type="scientific">ssRNA phage SRR6254353_1</name>
    <dbReference type="NCBI Taxonomy" id="2786493"/>
    <lineage>
        <taxon>Viruses</taxon>
        <taxon>Riboviria</taxon>
        <taxon>Orthornavirae</taxon>
        <taxon>Lenarviricota</taxon>
        <taxon>Leviviricetes</taxon>
        <taxon>Norzivirales</taxon>
        <taxon>Atkinsviridae</taxon>
        <taxon>Cihsnivirus</taxon>
        <taxon>Cihsnivirus pelenecus</taxon>
    </lineage>
</organism>
<accession>A0A8S5L5J6</accession>
<evidence type="ECO:0000313" key="1">
    <source>
        <dbReference type="EMBL" id="DAD52546.1"/>
    </source>
</evidence>
<dbReference type="KEGG" id="vg:80396898"/>
<dbReference type="RefSeq" id="YP_010768724.1">
    <property type="nucleotide sequence ID" value="NC_073774.1"/>
</dbReference>
<gene>
    <name evidence="1" type="primary">SRR6254353_1_2</name>
</gene>
<dbReference type="Proteomes" id="UP000677392">
    <property type="component" value="Segment"/>
</dbReference>
<name>A0A8S5L5J6_9VIRU</name>
<keyword evidence="1" id="KW-0167">Capsid protein</keyword>
<protein>
    <submittedName>
        <fullName evidence="1">Coat protein</fullName>
    </submittedName>
</protein>
<dbReference type="EMBL" id="BK014136">
    <property type="protein sequence ID" value="DAD52546.1"/>
    <property type="molecule type" value="Genomic_RNA"/>
</dbReference>
<keyword evidence="2" id="KW-1185">Reference proteome</keyword>
<keyword evidence="1" id="KW-0946">Virion</keyword>
<dbReference type="GeneID" id="80396898"/>